<evidence type="ECO:0000313" key="23">
    <source>
        <dbReference type="EMBL" id="WNN30606.1"/>
    </source>
</evidence>
<evidence type="ECO:0000259" key="22">
    <source>
        <dbReference type="PROSITE" id="PS51743"/>
    </source>
</evidence>
<dbReference type="InterPro" id="IPR043502">
    <property type="entry name" value="DNA/RNA_pol_sf"/>
</dbReference>
<sequence length="1797" mass="200697">MAFQLALNALSATSHRDSSLHPVLESVNDSLRHSLITFPWMVPSELIPFLLHSGIPTSGLGTTPHPHATHKVIETFLLHHHWSFLATTPSSVMFMKPAKFRKLQNKNANFLELINFRLTPTDSVRFPTTSPHLPTHPTIFMHDALMYYHPSQILDLFSRLPHLQKLHASLVVPPESTFTDLSLHPNLYTYTIQNQTLHYIPENHAAGSYNQPLQASSWLRINSISHHSLTLTVTILESWGPVHSLLIQRGLPPLDPKFSLLPDLSSPPLFCNYLQPQTDQVSFQIPDAIELPSATFLRQPLRHRLVPTAVYNALFTYTRAVRTLRTSDPAGFVRTQSNKPEHAWVTSNAWDNLQTFALLTCPIRPNVSYHLFQNPIHNLQLYLSQHWRRLAATAVPFLSFLTLLPTFLPLYLPLPKVKCISAFHHSFHPKPLVPNPSLPPPIQTGVHLLSSSPLQPLLSFLQLLTPAPTPFLPRCQFRLHPTRLRLPLKVSIASLVLPELWLLASKLFGPVSLQAQHDTYHATLHPSKFNLSWERQSLSCPSLIPFLPFEPAPPPAPHFPQLPSLPLEFPSPLIPPTLTPAAIPPPETPTPTLPPEATPAPPSPPPSSNPILSSAPHLSPSTPSNPQDLFPEISQIPLPANPLPPPQINHSSQITPPSSSTLNSTSANPSLSDPPPQILSSLHLAPLEADFTAVGPVLPFSTLHPRQYPPDTADFPTRLRVTPPTDLPLPQNSCLLTALEPDLHINASRMWQALQELLPDSLLANSEVKRHGFSTDILTALCHIFHFKAVVHADSGVFLFGPQDLANEIHINHTSGPPSHFSPNSRLVGAQPTPSPDSTLARQAKRFTLNGNYLPFHHVHQFTTSLRHAKNLISNMKNGFDGILSTIEISTRHASGCSPKDKIIELDRLVDTLPPKTVSLIHLAGFAGCGKTHPVQKLLLTKPFSQFRVSCPTTELRNEWKNDMKLPSHESWKFCTWESSLLKSTRILVIDEIYKMPRGYLDLAILADPSLEFVIILGDPLQGEYHSQNPSSSNNLLVSERDRLSSLIDVYCWWSYRIPRNIAQLFNIQTFNPNEGFLVHSFAQFPSHNPDQPVLTNSVPTSLTLGNLGHHALTISASQGLTFTKPVTILLDNYTRLLSASNTLVALTRSKAGIEFVGSSTFLSDTNNSSAMFSKALAGQHINLQTFFPSLFWKLNLITSPITARRTRLLGSHMPPDFHGFHHKSLPPHIPVDFSGDFVLSNPVVNSTGPEERLDCHFLPPTRLPLHSDLCPSLPEAPSPQKPDFDSKTPITAVYPGENFENLAAFFLPNHDPQVKEISWKDQTSNQFPWFDRPFHLSCQPSSLISARHSPASDPTLLPASIKKRLRFRPSEHPHVLTSNDIVLGNVLFHSLCRAYNRNPSLSVPFNPALFAECISINDYAQLSSKTKATIVANASRSDPDWRFTAVKIFAKAQHKVNDGSIFGSWKACQTLALMHDFVILTLGPVKKYQRFFDNSDRPPHIYSHCGKTPQQLSDWCQNHLSPSTTKLANDYTAFDQSQHGESVILEALKMKRLNIPEHLIHLHIHLKTNVSTQFGPLTCMRLTGEPGTYDDNTDYNLAVIFSQYQIGSTPVMVSGDDSLIDRLPPLNPSWPDTLRLLHLRFKPEVTTKPLFCGYYVGSQGAVRNPLALFAKLMIAVDDETIAEKRLSYLTEFSLGHNLGNALWDVIPDSHISFQSACFDFFCRHAPKHEKLLLNPDLPDYHILSSLTTSAKWLSRHALFALPSHLRRKLVSFSQSRSFPENPDVSRLESELLHHFQ</sequence>
<dbReference type="InterPro" id="IPR001788">
    <property type="entry name" value="RNA-dep_RNA_pol_alsuvir"/>
</dbReference>
<dbReference type="SUPFAM" id="SSF52540">
    <property type="entry name" value="P-loop containing nucleoside triphosphate hydrolases"/>
    <property type="match status" value="2"/>
</dbReference>
<evidence type="ECO:0000256" key="12">
    <source>
        <dbReference type="ARBA" id="ARBA00022876"/>
    </source>
</evidence>
<accession>A0AA96HEA5</accession>
<dbReference type="InterPro" id="IPR027351">
    <property type="entry name" value="(+)RNA_virus_helicase_core_dom"/>
</dbReference>
<dbReference type="GO" id="GO:0006396">
    <property type="term" value="P:RNA processing"/>
    <property type="evidence" value="ECO:0007669"/>
    <property type="project" value="InterPro"/>
</dbReference>
<dbReference type="GO" id="GO:0006351">
    <property type="term" value="P:DNA-templated transcription"/>
    <property type="evidence" value="ECO:0007669"/>
    <property type="project" value="InterPro"/>
</dbReference>
<protein>
    <recommendedName>
        <fullName evidence="17">Non-structural replication polyprotein</fullName>
    </recommendedName>
</protein>
<feature type="domain" description="RdRp catalytic" evidence="20">
    <location>
        <begin position="1525"/>
        <end position="1631"/>
    </location>
</feature>
<proteinExistence type="inferred from homology"/>
<keyword evidence="7" id="KW-0548">Nucleotidyltransferase</keyword>
<dbReference type="SUPFAM" id="SSF56672">
    <property type="entry name" value="DNA/RNA polymerases"/>
    <property type="match status" value="1"/>
</dbReference>
<dbReference type="InterPro" id="IPR043181">
    <property type="entry name" value="TYMV_endopept_dom"/>
</dbReference>
<keyword evidence="11" id="KW-0067">ATP-binding</keyword>
<keyword evidence="8" id="KW-0547">Nucleotide-binding</keyword>
<evidence type="ECO:0000256" key="9">
    <source>
        <dbReference type="ARBA" id="ARBA00022801"/>
    </source>
</evidence>
<evidence type="ECO:0000256" key="1">
    <source>
        <dbReference type="ARBA" id="ARBA00022484"/>
    </source>
</evidence>
<dbReference type="InterPro" id="IPR008043">
    <property type="entry name" value="Peptidase_C21"/>
</dbReference>
<dbReference type="InterPro" id="IPR043629">
    <property type="entry name" value="Salyut_dom"/>
</dbReference>
<keyword evidence="12" id="KW-1127">Modulation of host ubiquitin pathway by viral deubiquitinase</keyword>
<dbReference type="GO" id="GO:0003723">
    <property type="term" value="F:RNA binding"/>
    <property type="evidence" value="ECO:0007669"/>
    <property type="project" value="InterPro"/>
</dbReference>
<reference evidence="23" key="2">
    <citation type="submission" date="2023-04" db="EMBL/GenBank/DDBJ databases">
        <authorList>
            <person name="Chu B."/>
            <person name="Zhao M."/>
            <person name="Gao L."/>
            <person name="Li S."/>
            <person name="Zi S."/>
            <person name="Yang Z."/>
            <person name="Chen Z."/>
        </authorList>
    </citation>
    <scope>NUCLEOTIDE SEQUENCE</scope>
    <source>
        <strain evidence="23">YN</strain>
    </source>
</reference>
<keyword evidence="4" id="KW-1130">Modulation of host ubiquitin pathway by virus</keyword>
<dbReference type="GO" id="GO:0039648">
    <property type="term" value="P:symbiont-mediated perturbation of host ubiquitin-like protein modification"/>
    <property type="evidence" value="ECO:0007669"/>
    <property type="project" value="UniProtKB-KW"/>
</dbReference>
<keyword evidence="9 18" id="KW-0378">Hydrolase</keyword>
<evidence type="ECO:0000256" key="18">
    <source>
        <dbReference type="PROSITE-ProRule" id="PRU01074"/>
    </source>
</evidence>
<dbReference type="GO" id="GO:0004197">
    <property type="term" value="F:cysteine-type endopeptidase activity"/>
    <property type="evidence" value="ECO:0007669"/>
    <property type="project" value="UniProtKB-UniRule"/>
</dbReference>
<dbReference type="Pfam" id="PF05381">
    <property type="entry name" value="Peptidase_C21"/>
    <property type="match status" value="1"/>
</dbReference>
<evidence type="ECO:0000256" key="4">
    <source>
        <dbReference type="ARBA" id="ARBA00022662"/>
    </source>
</evidence>
<dbReference type="PROSITE" id="PS51657">
    <property type="entry name" value="PSRV_HELICASE"/>
    <property type="match status" value="1"/>
</dbReference>
<dbReference type="Pfam" id="PF00978">
    <property type="entry name" value="RdRP_2"/>
    <property type="match status" value="1"/>
</dbReference>
<keyword evidence="1" id="KW-0696">RNA-directed RNA polymerase</keyword>
<dbReference type="GO" id="GO:0039694">
    <property type="term" value="P:viral RNA genome replication"/>
    <property type="evidence" value="ECO:0007669"/>
    <property type="project" value="InterPro"/>
</dbReference>
<comment type="similarity">
    <text evidence="16">Belongs to the Tymoviridae non-structural replication polyprotein family.</text>
</comment>
<evidence type="ECO:0000256" key="8">
    <source>
        <dbReference type="ARBA" id="ARBA00022741"/>
    </source>
</evidence>
<dbReference type="Gene3D" id="3.40.50.300">
    <property type="entry name" value="P-loop containing nucleotide triphosphate hydrolases"/>
    <property type="match status" value="1"/>
</dbReference>
<dbReference type="GO" id="GO:0008174">
    <property type="term" value="F:mRNA methyltransferase activity"/>
    <property type="evidence" value="ECO:0007669"/>
    <property type="project" value="UniProtKB-UniRule"/>
</dbReference>
<keyword evidence="6" id="KW-0808">Transferase</keyword>
<feature type="region of interest" description="Disordered" evidence="19">
    <location>
        <begin position="575"/>
        <end position="679"/>
    </location>
</feature>
<feature type="compositionally biased region" description="Low complexity" evidence="19">
    <location>
        <begin position="655"/>
        <end position="671"/>
    </location>
</feature>
<dbReference type="GO" id="GO:0006508">
    <property type="term" value="P:proteolysis"/>
    <property type="evidence" value="ECO:0007669"/>
    <property type="project" value="UniProtKB-KW"/>
</dbReference>
<dbReference type="InterPro" id="IPR027417">
    <property type="entry name" value="P-loop_NTPase"/>
</dbReference>
<dbReference type="PROSITE" id="PS50507">
    <property type="entry name" value="RDRP_SSRNA_POS"/>
    <property type="match status" value="1"/>
</dbReference>
<feature type="compositionally biased region" description="Polar residues" evidence="19">
    <location>
        <begin position="812"/>
        <end position="825"/>
    </location>
</feature>
<dbReference type="PROSITE" id="PS51743">
    <property type="entry name" value="ALPHAVIRUS_MT"/>
    <property type="match status" value="1"/>
</dbReference>
<keyword evidence="5 18" id="KW-0645">Protease</keyword>
<keyword evidence="10 18" id="KW-0788">Thiol protease</keyword>
<dbReference type="Gene3D" id="3.90.70.100">
    <property type="match status" value="1"/>
</dbReference>
<dbReference type="GO" id="GO:0032259">
    <property type="term" value="P:methylation"/>
    <property type="evidence" value="ECO:0007669"/>
    <property type="project" value="UniProtKB-KW"/>
</dbReference>
<evidence type="ECO:0000259" key="20">
    <source>
        <dbReference type="PROSITE" id="PS50507"/>
    </source>
</evidence>
<comment type="function">
    <text evidence="15">RNA-directed RNA polymerase is responsible for the replication and transcription of the genome.</text>
</comment>
<dbReference type="PROSITE" id="PS51738">
    <property type="entry name" value="PEPTIDASE_C21"/>
    <property type="match status" value="1"/>
</dbReference>
<dbReference type="GO" id="GO:0005524">
    <property type="term" value="F:ATP binding"/>
    <property type="evidence" value="ECO:0007669"/>
    <property type="project" value="UniProtKB-KW"/>
</dbReference>
<evidence type="ECO:0000256" key="16">
    <source>
        <dbReference type="ARBA" id="ARBA00046330"/>
    </source>
</evidence>
<feature type="active site" description="For protease activity" evidence="18">
    <location>
        <position position="820"/>
    </location>
</feature>
<evidence type="ECO:0000259" key="21">
    <source>
        <dbReference type="PROSITE" id="PS51657"/>
    </source>
</evidence>
<dbReference type="GO" id="GO:0016556">
    <property type="term" value="P:mRNA modification"/>
    <property type="evidence" value="ECO:0007669"/>
    <property type="project" value="InterPro"/>
</dbReference>
<feature type="region of interest" description="Disordered" evidence="19">
    <location>
        <begin position="812"/>
        <end position="837"/>
    </location>
</feature>
<feature type="active site" description="For protease activity" evidence="18">
    <location>
        <position position="734"/>
    </location>
</feature>
<dbReference type="Pfam" id="PF01660">
    <property type="entry name" value="Vmethyltransf"/>
    <property type="match status" value="1"/>
</dbReference>
<dbReference type="InterPro" id="IPR007094">
    <property type="entry name" value="RNA-dir_pol_PSvirus"/>
</dbReference>
<keyword evidence="13" id="KW-0693">Viral RNA replication</keyword>
<evidence type="ECO:0000256" key="3">
    <source>
        <dbReference type="ARBA" id="ARBA00022603"/>
    </source>
</evidence>
<evidence type="ECO:0000256" key="6">
    <source>
        <dbReference type="ARBA" id="ARBA00022679"/>
    </source>
</evidence>
<dbReference type="GO" id="GO:0003968">
    <property type="term" value="F:RNA-directed RNA polymerase activity"/>
    <property type="evidence" value="ECO:0007669"/>
    <property type="project" value="UniProtKB-KW"/>
</dbReference>
<dbReference type="InterPro" id="IPR002588">
    <property type="entry name" value="Alphavirus-like_MT_dom"/>
</dbReference>
<evidence type="ECO:0000256" key="11">
    <source>
        <dbReference type="ARBA" id="ARBA00022840"/>
    </source>
</evidence>
<evidence type="ECO:0000256" key="10">
    <source>
        <dbReference type="ARBA" id="ARBA00022807"/>
    </source>
</evidence>
<evidence type="ECO:0000256" key="19">
    <source>
        <dbReference type="SAM" id="MobiDB-lite"/>
    </source>
</evidence>
<dbReference type="EMBL" id="OQ730267">
    <property type="protein sequence ID" value="WNN30606.1"/>
    <property type="molecule type" value="Genomic_RNA"/>
</dbReference>
<name>A0AA96HEA5_9VIRU</name>
<dbReference type="Pfam" id="PF01443">
    <property type="entry name" value="Viral_helicase1"/>
    <property type="match status" value="1"/>
</dbReference>
<evidence type="ECO:0000256" key="15">
    <source>
        <dbReference type="ARBA" id="ARBA00045135"/>
    </source>
</evidence>
<evidence type="ECO:0000256" key="7">
    <source>
        <dbReference type="ARBA" id="ARBA00022695"/>
    </source>
</evidence>
<feature type="domain" description="Alphavirus-like MT" evidence="22">
    <location>
        <begin position="58"/>
        <end position="219"/>
    </location>
</feature>
<dbReference type="CDD" id="cd23247">
    <property type="entry name" value="Tymoviridae_RdRp"/>
    <property type="match status" value="1"/>
</dbReference>
<reference evidence="23" key="1">
    <citation type="journal article" date="2023" name="Arch. Virol.">
        <title>Complete genome sequence analysis of Valeriana jatamansi tymovirus 1: a novel member of the genus Tymovirus infecting Valeriana jatamansi Jones.</title>
        <authorList>
            <person name="Chu B."/>
            <person name="Anane R.F."/>
            <person name="Li S."/>
            <person name="Gao L."/>
            <person name="Zi S."/>
            <person name="Yan K."/>
            <person name="Ji K."/>
            <person name="Chen Z."/>
            <person name="Zhao M."/>
        </authorList>
    </citation>
    <scope>NUCLEOTIDE SEQUENCE</scope>
    <source>
        <strain evidence="23">YN</strain>
    </source>
</reference>
<evidence type="ECO:0000256" key="2">
    <source>
        <dbReference type="ARBA" id="ARBA00022581"/>
    </source>
</evidence>
<evidence type="ECO:0000256" key="13">
    <source>
        <dbReference type="ARBA" id="ARBA00022953"/>
    </source>
</evidence>
<evidence type="ECO:0000256" key="14">
    <source>
        <dbReference type="ARBA" id="ARBA00023268"/>
    </source>
</evidence>
<feature type="domain" description="(+)RNA virus helicase C-terminal" evidence="21">
    <location>
        <begin position="895"/>
        <end position="1189"/>
    </location>
</feature>
<dbReference type="Pfam" id="PF19227">
    <property type="entry name" value="Salyut"/>
    <property type="match status" value="1"/>
</dbReference>
<evidence type="ECO:0000256" key="17">
    <source>
        <dbReference type="ARBA" id="ARBA00047193"/>
    </source>
</evidence>
<organism evidence="23">
    <name type="scientific">Valeriana jatamansi tymovirus 1</name>
    <dbReference type="NCBI Taxonomy" id="3075581"/>
    <lineage>
        <taxon>Viruses</taxon>
        <taxon>Riboviria</taxon>
        <taxon>Orthornavirae</taxon>
        <taxon>Kitrinoviricota</taxon>
        <taxon>Alsuviricetes</taxon>
        <taxon>Tymovirales</taxon>
        <taxon>Tymoviridae</taxon>
        <taxon>Tymovirus</taxon>
    </lineage>
</organism>
<keyword evidence="3" id="KW-0489">Methyltransferase</keyword>
<keyword evidence="14" id="KW-0511">Multifunctional enzyme</keyword>
<feature type="compositionally biased region" description="Pro residues" evidence="19">
    <location>
        <begin position="575"/>
        <end position="608"/>
    </location>
</feature>
<keyword evidence="2" id="KW-0945">Host-virus interaction</keyword>
<evidence type="ECO:0000256" key="5">
    <source>
        <dbReference type="ARBA" id="ARBA00022670"/>
    </source>
</evidence>